<gene>
    <name evidence="3" type="ORF">RDWZM_002120</name>
</gene>
<organism evidence="3 4">
    <name type="scientific">Blomia tropicalis</name>
    <name type="common">Mite</name>
    <dbReference type="NCBI Taxonomy" id="40697"/>
    <lineage>
        <taxon>Eukaryota</taxon>
        <taxon>Metazoa</taxon>
        <taxon>Ecdysozoa</taxon>
        <taxon>Arthropoda</taxon>
        <taxon>Chelicerata</taxon>
        <taxon>Arachnida</taxon>
        <taxon>Acari</taxon>
        <taxon>Acariformes</taxon>
        <taxon>Sarcoptiformes</taxon>
        <taxon>Astigmata</taxon>
        <taxon>Glycyphagoidea</taxon>
        <taxon>Echimyopodidae</taxon>
        <taxon>Blomia</taxon>
    </lineage>
</organism>
<dbReference type="PANTHER" id="PTHR24250:SF30">
    <property type="entry name" value="SERINE PROTEASE 38"/>
    <property type="match status" value="1"/>
</dbReference>
<dbReference type="OMA" id="NEHYHIT"/>
<comment type="caution">
    <text evidence="3">The sequence shown here is derived from an EMBL/GenBank/DDBJ whole genome shotgun (WGS) entry which is preliminary data.</text>
</comment>
<dbReference type="InterPro" id="IPR001314">
    <property type="entry name" value="Peptidase_S1A"/>
</dbReference>
<evidence type="ECO:0000313" key="3">
    <source>
        <dbReference type="EMBL" id="KAJ6223575.1"/>
    </source>
</evidence>
<name>A0A9Q0MCW8_BLOTA</name>
<dbReference type="GO" id="GO:0006508">
    <property type="term" value="P:proteolysis"/>
    <property type="evidence" value="ECO:0007669"/>
    <property type="project" value="InterPro"/>
</dbReference>
<feature type="domain" description="Peptidase S1" evidence="2">
    <location>
        <begin position="27"/>
        <end position="213"/>
    </location>
</feature>
<dbReference type="Gene3D" id="2.40.10.10">
    <property type="entry name" value="Trypsin-like serine proteases"/>
    <property type="match status" value="1"/>
</dbReference>
<feature type="non-terminal residue" evidence="3">
    <location>
        <position position="1"/>
    </location>
</feature>
<dbReference type="PANTHER" id="PTHR24250">
    <property type="entry name" value="CHYMOTRYPSIN-RELATED"/>
    <property type="match status" value="1"/>
</dbReference>
<keyword evidence="4" id="KW-1185">Reference proteome</keyword>
<dbReference type="Pfam" id="PF00089">
    <property type="entry name" value="Trypsin"/>
    <property type="match status" value="1"/>
</dbReference>
<keyword evidence="1" id="KW-1015">Disulfide bond</keyword>
<sequence>LLSYWAIVNSGTRCGIVEPNYLNNNRIVGGGEAQPHEYPWIAYIQSVYVSTIPGDTRELIDSCDGSLIEDQWIVSAAHCFSTPNGFKSQQVMVALGAHNLANKAETRLILKPEHVCSLIYFLFALKVIYIIRNVHFRDGVVASKYDISMIKLPQRLDLGNEHYHITPICLPHVGEQISKTDCQSIGWGKISAYGSSSNALKYVTHPIIHVDEC</sequence>
<dbReference type="GO" id="GO:0004252">
    <property type="term" value="F:serine-type endopeptidase activity"/>
    <property type="evidence" value="ECO:0007669"/>
    <property type="project" value="InterPro"/>
</dbReference>
<evidence type="ECO:0000313" key="4">
    <source>
        <dbReference type="Proteomes" id="UP001142055"/>
    </source>
</evidence>
<reference evidence="3" key="1">
    <citation type="submission" date="2022-12" db="EMBL/GenBank/DDBJ databases">
        <title>Genome assemblies of Blomia tropicalis.</title>
        <authorList>
            <person name="Cui Y."/>
        </authorList>
    </citation>
    <scope>NUCLEOTIDE SEQUENCE</scope>
    <source>
        <tissue evidence="3">Adult mites</tissue>
    </source>
</reference>
<proteinExistence type="predicted"/>
<dbReference type="SMART" id="SM00020">
    <property type="entry name" value="Tryp_SPc"/>
    <property type="match status" value="1"/>
</dbReference>
<dbReference type="InterPro" id="IPR043504">
    <property type="entry name" value="Peptidase_S1_PA_chymotrypsin"/>
</dbReference>
<dbReference type="PRINTS" id="PR00722">
    <property type="entry name" value="CHYMOTRYPSIN"/>
</dbReference>
<dbReference type="PROSITE" id="PS00134">
    <property type="entry name" value="TRYPSIN_HIS"/>
    <property type="match status" value="1"/>
</dbReference>
<dbReference type="InterPro" id="IPR001254">
    <property type="entry name" value="Trypsin_dom"/>
</dbReference>
<evidence type="ECO:0000256" key="1">
    <source>
        <dbReference type="ARBA" id="ARBA00023157"/>
    </source>
</evidence>
<dbReference type="Proteomes" id="UP001142055">
    <property type="component" value="Chromosome 1"/>
</dbReference>
<dbReference type="PROSITE" id="PS50240">
    <property type="entry name" value="TRYPSIN_DOM"/>
    <property type="match status" value="1"/>
</dbReference>
<dbReference type="EMBL" id="JAPWDV010000001">
    <property type="protein sequence ID" value="KAJ6223575.1"/>
    <property type="molecule type" value="Genomic_DNA"/>
</dbReference>
<dbReference type="InterPro" id="IPR018114">
    <property type="entry name" value="TRYPSIN_HIS"/>
</dbReference>
<dbReference type="SUPFAM" id="SSF50494">
    <property type="entry name" value="Trypsin-like serine proteases"/>
    <property type="match status" value="1"/>
</dbReference>
<dbReference type="AlphaFoldDB" id="A0A9Q0MCW8"/>
<protein>
    <recommendedName>
        <fullName evidence="2">Peptidase S1 domain-containing protein</fullName>
    </recommendedName>
</protein>
<dbReference type="InterPro" id="IPR009003">
    <property type="entry name" value="Peptidase_S1_PA"/>
</dbReference>
<accession>A0A9Q0MCW8</accession>
<evidence type="ECO:0000259" key="2">
    <source>
        <dbReference type="PROSITE" id="PS50240"/>
    </source>
</evidence>